<keyword evidence="3" id="KW-1185">Reference proteome</keyword>
<evidence type="ECO:0000256" key="1">
    <source>
        <dbReference type="SAM" id="MobiDB-lite"/>
    </source>
</evidence>
<dbReference type="Proteomes" id="UP001373714">
    <property type="component" value="Unassembled WGS sequence"/>
</dbReference>
<feature type="compositionally biased region" description="Pro residues" evidence="1">
    <location>
        <begin position="17"/>
        <end position="41"/>
    </location>
</feature>
<sequence>MAHDGDDKHILSHAPSAPSPSSSPPPPPPLPPQPPPSPPPSLLFFSSSSHVPNRPPKYEYPHLRS</sequence>
<organism evidence="2 3">
    <name type="scientific">Orbilia blumenaviensis</name>
    <dbReference type="NCBI Taxonomy" id="1796055"/>
    <lineage>
        <taxon>Eukaryota</taxon>
        <taxon>Fungi</taxon>
        <taxon>Dikarya</taxon>
        <taxon>Ascomycota</taxon>
        <taxon>Pezizomycotina</taxon>
        <taxon>Orbiliomycetes</taxon>
        <taxon>Orbiliales</taxon>
        <taxon>Orbiliaceae</taxon>
        <taxon>Orbilia</taxon>
    </lineage>
</organism>
<name>A0AAV9VQ25_9PEZI</name>
<gene>
    <name evidence="2" type="ORF">TWF730_001234</name>
</gene>
<feature type="compositionally biased region" description="Basic and acidic residues" evidence="1">
    <location>
        <begin position="56"/>
        <end position="65"/>
    </location>
</feature>
<evidence type="ECO:0000313" key="2">
    <source>
        <dbReference type="EMBL" id="KAK6363827.1"/>
    </source>
</evidence>
<evidence type="ECO:0000313" key="3">
    <source>
        <dbReference type="Proteomes" id="UP001373714"/>
    </source>
</evidence>
<feature type="region of interest" description="Disordered" evidence="1">
    <location>
        <begin position="1"/>
        <end position="65"/>
    </location>
</feature>
<comment type="caution">
    <text evidence="2">The sequence shown here is derived from an EMBL/GenBank/DDBJ whole genome shotgun (WGS) entry which is preliminary data.</text>
</comment>
<protein>
    <submittedName>
        <fullName evidence="2">Uncharacterized protein</fullName>
    </submittedName>
</protein>
<accession>A0AAV9VQ25</accession>
<feature type="compositionally biased region" description="Basic and acidic residues" evidence="1">
    <location>
        <begin position="1"/>
        <end position="10"/>
    </location>
</feature>
<reference evidence="2 3" key="1">
    <citation type="submission" date="2019-10" db="EMBL/GenBank/DDBJ databases">
        <authorList>
            <person name="Palmer J.M."/>
        </authorList>
    </citation>
    <scope>NUCLEOTIDE SEQUENCE [LARGE SCALE GENOMIC DNA]</scope>
    <source>
        <strain evidence="2 3">TWF730</strain>
    </source>
</reference>
<proteinExistence type="predicted"/>
<dbReference type="AlphaFoldDB" id="A0AAV9VQ25"/>
<dbReference type="EMBL" id="JAVHNS010000001">
    <property type="protein sequence ID" value="KAK6363827.1"/>
    <property type="molecule type" value="Genomic_DNA"/>
</dbReference>